<feature type="coiled-coil region" evidence="1">
    <location>
        <begin position="355"/>
        <end position="382"/>
    </location>
</feature>
<dbReference type="Pfam" id="PF02463">
    <property type="entry name" value="SMC_N"/>
    <property type="match status" value="1"/>
</dbReference>
<dbReference type="PANTHER" id="PTHR32114">
    <property type="entry name" value="ABC TRANSPORTER ABCH.3"/>
    <property type="match status" value="1"/>
</dbReference>
<feature type="domain" description="RecF/RecN/SMC N-terminal" evidence="2">
    <location>
        <begin position="4"/>
        <end position="760"/>
    </location>
</feature>
<evidence type="ECO:0000313" key="3">
    <source>
        <dbReference type="EMBL" id="MXP26800.1"/>
    </source>
</evidence>
<dbReference type="Gene3D" id="3.40.50.300">
    <property type="entry name" value="P-loop containing nucleotide triphosphate hydrolases"/>
    <property type="match status" value="2"/>
</dbReference>
<dbReference type="PANTHER" id="PTHR32114:SF2">
    <property type="entry name" value="ABC TRANSPORTER ABCH.3"/>
    <property type="match status" value="1"/>
</dbReference>
<comment type="caution">
    <text evidence="3">The sequence shown here is derived from an EMBL/GenBank/DDBJ whole genome shotgun (WGS) entry which is preliminary data.</text>
</comment>
<reference evidence="3 4" key="1">
    <citation type="submission" date="2019-12" db="EMBL/GenBank/DDBJ databases">
        <title>Genomic-based taxomic classification of the family Erythrobacteraceae.</title>
        <authorList>
            <person name="Xu L."/>
        </authorList>
    </citation>
    <scope>NUCLEOTIDE SEQUENCE [LARGE SCALE GENOMIC DNA]</scope>
    <source>
        <strain evidence="3 4">DSM 18604</strain>
    </source>
</reference>
<name>A0A845A972_9SPHN</name>
<feature type="coiled-coil region" evidence="1">
    <location>
        <begin position="579"/>
        <end position="613"/>
    </location>
</feature>
<dbReference type="InterPro" id="IPR003395">
    <property type="entry name" value="RecF/RecN/SMC_N"/>
</dbReference>
<organism evidence="3 4">
    <name type="scientific">Altericroceibacterium indicum</name>
    <dbReference type="NCBI Taxonomy" id="374177"/>
    <lineage>
        <taxon>Bacteria</taxon>
        <taxon>Pseudomonadati</taxon>
        <taxon>Pseudomonadota</taxon>
        <taxon>Alphaproteobacteria</taxon>
        <taxon>Sphingomonadales</taxon>
        <taxon>Erythrobacteraceae</taxon>
        <taxon>Altericroceibacterium</taxon>
    </lineage>
</organism>
<sequence length="807" mass="88845">MMRLKSLYVKDFRSIDGEVNVSLDAPIVLIHGPNGAGKTSLLSAIELALTGTVPSLSRAEPDYLAYLPHKGRPFGEVRLEAAGSDGAPLQSNLQVTTTGVTGNALLGEGDAGFFSERSYLAQSTLGRLLEIYQHADKKSDSPLTKFVKELLGLDRMEALIGGLHSAGNIARLKVPVPVYGEFRDQISEDVAELQRLRDEMAQDEAALRTGTETLRIRLAEIDPQLKDLEPAEAKRRLDQVSEDNNLAALVRLRRELEVSEASWQSATSQNAALDKRKDIEATNQADRSALDKWLVEHGQVLEALLGRAAGFFNDITLSSESGYAERARALTARIAQDRERVEGVLAAHEVALLKRSGLERQLTEARTRLQRLDHELAAVSNANEAFGRGLSDLMTHVEGDICPVCDRDYSEVSDTPLSAHVAAKVAVMIEQAGRLQSLLSSRGSTQTEVSRLDRELQAAASGMVLDAELTALKKRSVDLTEVERQLGDATVRLTEGDRYVDAANRSARALAAAQKSDQTAIVLRNSVEDLARRLDLDFESYISTEQLLASLSTTIQQQEAVLTARQTARLDAIESAQFLVILAEKQSTLAAKIDNLEAELRGRKERKEQADSIIEVAKDITRRTREARGRVVRRVFNDELNTVWRDLFVRLAPEEPFIPAFAIPESPNADVEAVLETHHRRGGKGGNPRAMLSAGNLNTAALTLFLALHLSVKPRLPWLVIDDPVQSMDEVHIAQFAALLRTLSKQMQRQVIVAVHERSLFDYLALELSPAFEGDRLNIVELGRNAMGETTSRWDSRLFVPDRAIAA</sequence>
<keyword evidence="4" id="KW-1185">Reference proteome</keyword>
<keyword evidence="1" id="KW-0175">Coiled coil</keyword>
<evidence type="ECO:0000256" key="1">
    <source>
        <dbReference type="SAM" id="Coils"/>
    </source>
</evidence>
<dbReference type="Proteomes" id="UP000460561">
    <property type="component" value="Unassembled WGS sequence"/>
</dbReference>
<dbReference type="RefSeq" id="WP_160740021.1">
    <property type="nucleotide sequence ID" value="NZ_WTYQ01000005.1"/>
</dbReference>
<protein>
    <submittedName>
        <fullName evidence="3">AAA family ATPase</fullName>
    </submittedName>
</protein>
<gene>
    <name evidence="3" type="ORF">GRI39_12235</name>
</gene>
<evidence type="ECO:0000259" key="2">
    <source>
        <dbReference type="Pfam" id="PF02463"/>
    </source>
</evidence>
<evidence type="ECO:0000313" key="4">
    <source>
        <dbReference type="Proteomes" id="UP000460561"/>
    </source>
</evidence>
<dbReference type="AlphaFoldDB" id="A0A845A972"/>
<accession>A0A845A972</accession>
<proteinExistence type="predicted"/>
<dbReference type="EMBL" id="WTYQ01000005">
    <property type="protein sequence ID" value="MXP26800.1"/>
    <property type="molecule type" value="Genomic_DNA"/>
</dbReference>
<dbReference type="OrthoDB" id="9795626at2"/>
<dbReference type="InterPro" id="IPR027417">
    <property type="entry name" value="P-loop_NTPase"/>
</dbReference>
<dbReference type="SUPFAM" id="SSF52540">
    <property type="entry name" value="P-loop containing nucleoside triphosphate hydrolases"/>
    <property type="match status" value="1"/>
</dbReference>